<organism evidence="1 2">
    <name type="scientific">Albidovulum sediminis</name>
    <dbReference type="NCBI Taxonomy" id="3066345"/>
    <lineage>
        <taxon>Bacteria</taxon>
        <taxon>Pseudomonadati</taxon>
        <taxon>Pseudomonadota</taxon>
        <taxon>Alphaproteobacteria</taxon>
        <taxon>Rhodobacterales</taxon>
        <taxon>Paracoccaceae</taxon>
        <taxon>Albidovulum</taxon>
    </lineage>
</organism>
<name>A0ABT2NQ39_9RHOB</name>
<proteinExistence type="predicted"/>
<comment type="caution">
    <text evidence="1">The sequence shown here is derived from an EMBL/GenBank/DDBJ whole genome shotgun (WGS) entry which is preliminary data.</text>
</comment>
<evidence type="ECO:0000313" key="2">
    <source>
        <dbReference type="Proteomes" id="UP001205601"/>
    </source>
</evidence>
<dbReference type="EMBL" id="JAOCQF010000003">
    <property type="protein sequence ID" value="MCT8331060.1"/>
    <property type="molecule type" value="Genomic_DNA"/>
</dbReference>
<gene>
    <name evidence="1" type="primary">lptE</name>
    <name evidence="1" type="ORF">N5I32_16195</name>
</gene>
<evidence type="ECO:0000313" key="1">
    <source>
        <dbReference type="EMBL" id="MCT8331060.1"/>
    </source>
</evidence>
<sequence length="165" mass="17702">MSSSDRRHFLFLAAALPLAACGFRPAYGPGGPARGLLDQVTIDAPVDRNGFDLVERLEERLGRTKAPAYTLGYRIETTEVGLGITPDDTTTRYNVNGSVAFELREVATGRDLSSGKVATFTAYSATGTVVATESARADAYRRLMRLLADQIVTRLLATSAEWGGA</sequence>
<reference evidence="2" key="1">
    <citation type="submission" date="2023-07" db="EMBL/GenBank/DDBJ databases">
        <title>Defluviimonas sediminis sp. nov., isolated from mangrove sediment.</title>
        <authorList>
            <person name="Liu L."/>
            <person name="Li J."/>
            <person name="Huang Y."/>
            <person name="Pan J."/>
            <person name="Li M."/>
        </authorList>
    </citation>
    <scope>NUCLEOTIDE SEQUENCE [LARGE SCALE GENOMIC DNA]</scope>
    <source>
        <strain evidence="2">FT324</strain>
    </source>
</reference>
<keyword evidence="1" id="KW-0449">Lipoprotein</keyword>
<dbReference type="RefSeq" id="WP_261496950.1">
    <property type="nucleotide sequence ID" value="NZ_JAOCQF010000003.1"/>
</dbReference>
<dbReference type="Pfam" id="PF04390">
    <property type="entry name" value="LptE"/>
    <property type="match status" value="1"/>
</dbReference>
<dbReference type="Gene3D" id="3.30.160.150">
    <property type="entry name" value="Lipoprotein like domain"/>
    <property type="match status" value="1"/>
</dbReference>
<dbReference type="InterPro" id="IPR007485">
    <property type="entry name" value="LPS_assembly_LptE"/>
</dbReference>
<accession>A0ABT2NQ39</accession>
<keyword evidence="2" id="KW-1185">Reference proteome</keyword>
<dbReference type="Proteomes" id="UP001205601">
    <property type="component" value="Unassembled WGS sequence"/>
</dbReference>
<protein>
    <submittedName>
        <fullName evidence="1">LPS assembly lipoprotein LptE</fullName>
    </submittedName>
</protein>